<feature type="transmembrane region" description="Helical" evidence="1">
    <location>
        <begin position="188"/>
        <end position="208"/>
    </location>
</feature>
<dbReference type="PANTHER" id="PTHR34790:SF1">
    <property type="entry name" value="PHOTOSYSTEM II CORE COMPLEX PROTEINS PSBY, CHLOROPLASTIC"/>
    <property type="match status" value="1"/>
</dbReference>
<evidence type="ECO:0000313" key="3">
    <source>
        <dbReference type="Proteomes" id="UP000747399"/>
    </source>
</evidence>
<feature type="transmembrane region" description="Helical" evidence="1">
    <location>
        <begin position="153"/>
        <end position="172"/>
    </location>
</feature>
<reference evidence="2" key="1">
    <citation type="journal article" date="2021" name="Proc. Natl. Acad. Sci. U.S.A.">
        <title>Three genomes in the algal genus Volvox reveal the fate of a haploid sex-determining region after a transition to homothallism.</title>
        <authorList>
            <person name="Yamamoto K."/>
            <person name="Hamaji T."/>
            <person name="Kawai-Toyooka H."/>
            <person name="Matsuzaki R."/>
            <person name="Takahashi F."/>
            <person name="Nishimura Y."/>
            <person name="Kawachi M."/>
            <person name="Noguchi H."/>
            <person name="Minakuchi Y."/>
            <person name="Umen J.G."/>
            <person name="Toyoda A."/>
            <person name="Nozaki H."/>
        </authorList>
    </citation>
    <scope>NUCLEOTIDE SEQUENCE</scope>
    <source>
        <strain evidence="2">NIES-3780</strain>
    </source>
</reference>
<proteinExistence type="predicted"/>
<feature type="non-terminal residue" evidence="2">
    <location>
        <position position="449"/>
    </location>
</feature>
<dbReference type="AlphaFoldDB" id="A0A8J4EYF7"/>
<protein>
    <submittedName>
        <fullName evidence="2">Uncharacterized protein</fullName>
    </submittedName>
</protein>
<comment type="caution">
    <text evidence="2">The sequence shown here is derived from an EMBL/GenBank/DDBJ whole genome shotgun (WGS) entry which is preliminary data.</text>
</comment>
<keyword evidence="1" id="KW-0812">Transmembrane</keyword>
<feature type="transmembrane region" description="Helical" evidence="1">
    <location>
        <begin position="73"/>
        <end position="92"/>
    </location>
</feature>
<feature type="transmembrane region" description="Helical" evidence="1">
    <location>
        <begin position="380"/>
        <end position="399"/>
    </location>
</feature>
<evidence type="ECO:0000313" key="2">
    <source>
        <dbReference type="EMBL" id="GIL53267.1"/>
    </source>
</evidence>
<feature type="transmembrane region" description="Helical" evidence="1">
    <location>
        <begin position="339"/>
        <end position="359"/>
    </location>
</feature>
<keyword evidence="1" id="KW-0472">Membrane</keyword>
<feature type="transmembrane region" description="Helical" evidence="1">
    <location>
        <begin position="304"/>
        <end position="323"/>
    </location>
</feature>
<dbReference type="PANTHER" id="PTHR34790">
    <property type="entry name" value="PHOTOSYSTEM II CORE COMPLEX PROTEINS PSBY, CHLOROPLASTIC"/>
    <property type="match status" value="1"/>
</dbReference>
<evidence type="ECO:0000256" key="1">
    <source>
        <dbReference type="SAM" id="Phobius"/>
    </source>
</evidence>
<organism evidence="2 3">
    <name type="scientific">Volvox africanus</name>
    <dbReference type="NCBI Taxonomy" id="51714"/>
    <lineage>
        <taxon>Eukaryota</taxon>
        <taxon>Viridiplantae</taxon>
        <taxon>Chlorophyta</taxon>
        <taxon>core chlorophytes</taxon>
        <taxon>Chlorophyceae</taxon>
        <taxon>CS clade</taxon>
        <taxon>Chlamydomonadales</taxon>
        <taxon>Volvocaceae</taxon>
        <taxon>Volvox</taxon>
    </lineage>
</organism>
<gene>
    <name evidence="2" type="ORF">Vafri_8914</name>
</gene>
<sequence length="449" mass="46090">VSVCTVASRCRLRRLDSYISRGKGTATMATLRMSVPSAVTMRANVRSAKPILPMRKSIRALAVRAQANQEQDAAFKFGTVAALTTVASSWMVAGNANAATELATLAASDNRIGIIATLFVPALGWVAFNILGSLQAQLDQMDAKNDAPKRKRAVPAAIGLGAAASLLAAQSAEASTELATLAASDNRIGIIATLFVPALGWVAFNILGSLQAQLDQMDAKNDAPKRKRAVPAAIGLGAAATLLAAQSAEASTELATLAASDNRIGIIATLFVPALGWVAFNILGSLQAQLDQMGAKNEPKLKRAVPAAIGLGAAASLLAAQSAEASTELATLAASDNRIGIIATLFVPALGWVAFNILGSLQAQLDQMDAKNDAPKRKRAVPAAIGLGAAASLLAAQSAEASTELATLAASDNRIGIIATLFVPALGWVAFNILGSLQAQLDQMGAKNK</sequence>
<name>A0A8J4EYF7_9CHLO</name>
<feature type="transmembrane region" description="Helical" evidence="1">
    <location>
        <begin position="112"/>
        <end position="132"/>
    </location>
</feature>
<feature type="transmembrane region" description="Helical" evidence="1">
    <location>
        <begin position="264"/>
        <end position="283"/>
    </location>
</feature>
<feature type="transmembrane region" description="Helical" evidence="1">
    <location>
        <begin position="415"/>
        <end position="434"/>
    </location>
</feature>
<feature type="transmembrane region" description="Helical" evidence="1">
    <location>
        <begin position="229"/>
        <end position="248"/>
    </location>
</feature>
<keyword evidence="3" id="KW-1185">Reference proteome</keyword>
<keyword evidence="1" id="KW-1133">Transmembrane helix</keyword>
<dbReference type="GO" id="GO:0045454">
    <property type="term" value="P:cell redox homeostasis"/>
    <property type="evidence" value="ECO:0007669"/>
    <property type="project" value="TreeGrafter"/>
</dbReference>
<accession>A0A8J4EYF7</accession>
<dbReference type="GO" id="GO:0009523">
    <property type="term" value="C:photosystem II"/>
    <property type="evidence" value="ECO:0007669"/>
    <property type="project" value="InterPro"/>
</dbReference>
<dbReference type="GO" id="GO:0009534">
    <property type="term" value="C:chloroplast thylakoid"/>
    <property type="evidence" value="ECO:0007669"/>
    <property type="project" value="TreeGrafter"/>
</dbReference>
<dbReference type="Proteomes" id="UP000747399">
    <property type="component" value="Unassembled WGS sequence"/>
</dbReference>
<dbReference type="InterPro" id="IPR038760">
    <property type="entry name" value="PsbY_plant"/>
</dbReference>
<dbReference type="EMBL" id="BNCO01000014">
    <property type="protein sequence ID" value="GIL53267.1"/>
    <property type="molecule type" value="Genomic_DNA"/>
</dbReference>